<accession>A0A2S2P7P4</accession>
<name>A0A2S2P7P4_SCHGA</name>
<feature type="transmembrane region" description="Helical" evidence="1">
    <location>
        <begin position="65"/>
        <end position="83"/>
    </location>
</feature>
<gene>
    <name evidence="2" type="ORF">g.81443</name>
</gene>
<dbReference type="EMBL" id="GGMR01012763">
    <property type="protein sequence ID" value="MBY25382.1"/>
    <property type="molecule type" value="Transcribed_RNA"/>
</dbReference>
<protein>
    <submittedName>
        <fullName evidence="2">Uncharacterized protein</fullName>
    </submittedName>
</protein>
<evidence type="ECO:0000313" key="2">
    <source>
        <dbReference type="EMBL" id="MBY25382.1"/>
    </source>
</evidence>
<organism evidence="2">
    <name type="scientific">Schizaphis graminum</name>
    <name type="common">Green bug aphid</name>
    <dbReference type="NCBI Taxonomy" id="13262"/>
    <lineage>
        <taxon>Eukaryota</taxon>
        <taxon>Metazoa</taxon>
        <taxon>Ecdysozoa</taxon>
        <taxon>Arthropoda</taxon>
        <taxon>Hexapoda</taxon>
        <taxon>Insecta</taxon>
        <taxon>Pterygota</taxon>
        <taxon>Neoptera</taxon>
        <taxon>Paraneoptera</taxon>
        <taxon>Hemiptera</taxon>
        <taxon>Sternorrhyncha</taxon>
        <taxon>Aphidomorpha</taxon>
        <taxon>Aphidoidea</taxon>
        <taxon>Aphididae</taxon>
        <taxon>Aphidini</taxon>
        <taxon>Schizaphis</taxon>
    </lineage>
</organism>
<proteinExistence type="predicted"/>
<keyword evidence="1" id="KW-0472">Membrane</keyword>
<dbReference type="AlphaFoldDB" id="A0A2S2P7P4"/>
<reference evidence="2" key="1">
    <citation type="submission" date="2018-04" db="EMBL/GenBank/DDBJ databases">
        <title>Transcriptome of Schizaphis graminum biotype I.</title>
        <authorList>
            <person name="Scully E.D."/>
            <person name="Geib S.M."/>
            <person name="Palmer N.A."/>
            <person name="Koch K."/>
            <person name="Bradshaw J."/>
            <person name="Heng-Moss T."/>
            <person name="Sarath G."/>
        </authorList>
    </citation>
    <scope>NUCLEOTIDE SEQUENCE</scope>
</reference>
<evidence type="ECO:0000256" key="1">
    <source>
        <dbReference type="SAM" id="Phobius"/>
    </source>
</evidence>
<keyword evidence="1" id="KW-0812">Transmembrane</keyword>
<sequence>MCICVYVCVCVCVCVRYICIGNRVLIKIKRTANRSLTTDQSELYSWHTARTHANREPTYNIRNRMLLIIITIIITITIVIVVIDPAYTYRSSKTPQWHANLMNGRRKDAINHNIIYYVIY</sequence>
<keyword evidence="1" id="KW-1133">Transmembrane helix</keyword>